<organism evidence="1">
    <name type="scientific">Siphoviridae sp. cteHV32</name>
    <dbReference type="NCBI Taxonomy" id="2825588"/>
    <lineage>
        <taxon>Viruses</taxon>
        <taxon>Duplodnaviria</taxon>
        <taxon>Heunggongvirae</taxon>
        <taxon>Uroviricota</taxon>
        <taxon>Caudoviricetes</taxon>
    </lineage>
</organism>
<evidence type="ECO:0000313" key="1">
    <source>
        <dbReference type="EMBL" id="DAE18320.1"/>
    </source>
</evidence>
<protein>
    <submittedName>
        <fullName evidence="1">Uncharacterized protein</fullName>
    </submittedName>
</protein>
<accession>A0A8S5QGZ2</accession>
<reference evidence="1" key="1">
    <citation type="journal article" date="2021" name="Proc. Natl. Acad. Sci. U.S.A.">
        <title>A Catalog of Tens of Thousands of Viruses from Human Metagenomes Reveals Hidden Associations with Chronic Diseases.</title>
        <authorList>
            <person name="Tisza M.J."/>
            <person name="Buck C.B."/>
        </authorList>
    </citation>
    <scope>NUCLEOTIDE SEQUENCE</scope>
    <source>
        <strain evidence="1">CteHV32</strain>
    </source>
</reference>
<proteinExistence type="predicted"/>
<name>A0A8S5QGZ2_9CAUD</name>
<dbReference type="EMBL" id="BK015653">
    <property type="protein sequence ID" value="DAE18320.1"/>
    <property type="molecule type" value="Genomic_DNA"/>
</dbReference>
<sequence>MKCCRIYNVDSIYTDIILQQFNTVNGLNCRKFIEAALLC</sequence>